<sequence>MTRSSSRLGEVAGGCGDQPAAFCPFALSAPLYCQGNASGYFIVKGVRDVAVASTVFLLLALGQRRTLG</sequence>
<protein>
    <submittedName>
        <fullName evidence="1">DUF4267 domain-containing protein</fullName>
    </submittedName>
</protein>
<name>A0ABT1P799_9ACTN</name>
<dbReference type="RefSeq" id="WP_255925215.1">
    <property type="nucleotide sequence ID" value="NZ_JANFNH010000002.1"/>
</dbReference>
<evidence type="ECO:0000313" key="2">
    <source>
        <dbReference type="Proteomes" id="UP001206206"/>
    </source>
</evidence>
<keyword evidence="2" id="KW-1185">Reference proteome</keyword>
<accession>A0ABT1P799</accession>
<proteinExistence type="predicted"/>
<dbReference type="Proteomes" id="UP001206206">
    <property type="component" value="Unassembled WGS sequence"/>
</dbReference>
<dbReference type="EMBL" id="JANFNH010000002">
    <property type="protein sequence ID" value="MCQ4041254.1"/>
    <property type="molecule type" value="Genomic_DNA"/>
</dbReference>
<gene>
    <name evidence="1" type="ORF">NON19_04225</name>
</gene>
<reference evidence="1 2" key="1">
    <citation type="submission" date="2022-06" db="EMBL/GenBank/DDBJ databases">
        <title>Draft genome sequence of type strain Streptomyces rubrisoli DSM 42083.</title>
        <authorList>
            <person name="Duangmal K."/>
            <person name="Klaysubun C."/>
        </authorList>
    </citation>
    <scope>NUCLEOTIDE SEQUENCE [LARGE SCALE GENOMIC DNA]</scope>
    <source>
        <strain evidence="1 2">DSM 42083</strain>
    </source>
</reference>
<organism evidence="1 2">
    <name type="scientific">Streptantibioticus rubrisoli</name>
    <dbReference type="NCBI Taxonomy" id="1387313"/>
    <lineage>
        <taxon>Bacteria</taxon>
        <taxon>Bacillati</taxon>
        <taxon>Actinomycetota</taxon>
        <taxon>Actinomycetes</taxon>
        <taxon>Kitasatosporales</taxon>
        <taxon>Streptomycetaceae</taxon>
        <taxon>Streptantibioticus</taxon>
    </lineage>
</organism>
<comment type="caution">
    <text evidence="1">The sequence shown here is derived from an EMBL/GenBank/DDBJ whole genome shotgun (WGS) entry which is preliminary data.</text>
</comment>
<evidence type="ECO:0000313" key="1">
    <source>
        <dbReference type="EMBL" id="MCQ4041254.1"/>
    </source>
</evidence>